<dbReference type="AlphaFoldDB" id="A0A0A6Y2E6"/>
<name>A0A0A6Y2E6_9BACI</name>
<dbReference type="InterPro" id="IPR036365">
    <property type="entry name" value="PGBD-like_sf"/>
</dbReference>
<dbReference type="InterPro" id="IPR041489">
    <property type="entry name" value="PDZ_6"/>
</dbReference>
<dbReference type="SUPFAM" id="SSF52096">
    <property type="entry name" value="ClpP/crotonase"/>
    <property type="match status" value="1"/>
</dbReference>
<evidence type="ECO:0000313" key="9">
    <source>
        <dbReference type="EMBL" id="KHD86442.1"/>
    </source>
</evidence>
<dbReference type="Pfam" id="PF17820">
    <property type="entry name" value="PDZ_6"/>
    <property type="match status" value="1"/>
</dbReference>
<dbReference type="Pfam" id="PF01471">
    <property type="entry name" value="PG_binding_1"/>
    <property type="match status" value="1"/>
</dbReference>
<dbReference type="Pfam" id="PF03572">
    <property type="entry name" value="Peptidase_S41"/>
    <property type="match status" value="1"/>
</dbReference>
<evidence type="ECO:0000313" key="10">
    <source>
        <dbReference type="EMBL" id="NEY19187.1"/>
    </source>
</evidence>
<dbReference type="GO" id="GO:0030288">
    <property type="term" value="C:outer membrane-bounded periplasmic space"/>
    <property type="evidence" value="ECO:0007669"/>
    <property type="project" value="TreeGrafter"/>
</dbReference>
<dbReference type="PANTHER" id="PTHR32060:SF29">
    <property type="entry name" value="CARBOXY-TERMINAL PROCESSING PROTEASE CTPB"/>
    <property type="match status" value="1"/>
</dbReference>
<evidence type="ECO:0000313" key="12">
    <source>
        <dbReference type="Proteomes" id="UP000476934"/>
    </source>
</evidence>
<dbReference type="GO" id="GO:0007165">
    <property type="term" value="P:signal transduction"/>
    <property type="evidence" value="ECO:0007669"/>
    <property type="project" value="TreeGrafter"/>
</dbReference>
<dbReference type="SMART" id="SM00228">
    <property type="entry name" value="PDZ"/>
    <property type="match status" value="1"/>
</dbReference>
<reference evidence="9 11" key="1">
    <citation type="submission" date="2014-10" db="EMBL/GenBank/DDBJ databases">
        <title>Draft genome of phytase producing Bacillus ginsengihumi strain M2.11.</title>
        <authorList>
            <person name="Toymentseva A."/>
            <person name="Boulygina E.A."/>
            <person name="Kazakov S.V."/>
            <person name="Kayumov I."/>
            <person name="Suleimanova A.D."/>
            <person name="Mardanova A.M."/>
            <person name="Maria S.N."/>
            <person name="Sergey M.Y."/>
            <person name="Sharipova M.R."/>
        </authorList>
    </citation>
    <scope>NUCLEOTIDE SEQUENCE [LARGE SCALE GENOMIC DNA]</scope>
    <source>
        <strain evidence="9 11">M2.11</strain>
    </source>
</reference>
<dbReference type="STRING" id="363870.NG54_02845"/>
<dbReference type="Proteomes" id="UP000030588">
    <property type="component" value="Unassembled WGS sequence"/>
</dbReference>
<dbReference type="PANTHER" id="PTHR32060">
    <property type="entry name" value="TAIL-SPECIFIC PROTEASE"/>
    <property type="match status" value="1"/>
</dbReference>
<dbReference type="InterPro" id="IPR036366">
    <property type="entry name" value="PGBDSf"/>
</dbReference>
<dbReference type="InterPro" id="IPR004447">
    <property type="entry name" value="Peptidase_S41A"/>
</dbReference>
<dbReference type="SUPFAM" id="SSF47090">
    <property type="entry name" value="PGBD-like"/>
    <property type="match status" value="1"/>
</dbReference>
<reference evidence="10 12" key="3">
    <citation type="submission" date="2020-03" db="EMBL/GenBank/DDBJ databases">
        <title>Bacillus aquiflavi sp. nov., isolated from yellow water of strong flavor Chinese baijiu in Yibin region of China.</title>
        <authorList>
            <person name="Xie J."/>
        </authorList>
    </citation>
    <scope>NUCLEOTIDE SEQUENCE [LARGE SCALE GENOMIC DNA]</scope>
    <source>
        <strain evidence="10 12">Gsoil 114</strain>
    </source>
</reference>
<dbReference type="InterPro" id="IPR002477">
    <property type="entry name" value="Peptidoglycan-bd-like"/>
</dbReference>
<dbReference type="CDD" id="cd07560">
    <property type="entry name" value="Peptidase_S41_CPP"/>
    <property type="match status" value="1"/>
</dbReference>
<keyword evidence="3 7" id="KW-0378">Hydrolase</keyword>
<dbReference type="Gene3D" id="3.90.226.10">
    <property type="entry name" value="2-enoyl-CoA Hydratase, Chain A, domain 1"/>
    <property type="match status" value="1"/>
</dbReference>
<dbReference type="InterPro" id="IPR005151">
    <property type="entry name" value="Tail-specific_protease"/>
</dbReference>
<dbReference type="EMBL" id="JRUN01000005">
    <property type="protein sequence ID" value="KHD86442.1"/>
    <property type="molecule type" value="Genomic_DNA"/>
</dbReference>
<keyword evidence="2 7" id="KW-0645">Protease</keyword>
<evidence type="ECO:0000256" key="3">
    <source>
        <dbReference type="ARBA" id="ARBA00022801"/>
    </source>
</evidence>
<dbReference type="Gene3D" id="3.30.750.44">
    <property type="match status" value="1"/>
</dbReference>
<dbReference type="OrthoDB" id="9812068at2"/>
<reference evidence="10" key="2">
    <citation type="submission" date="2020-02" db="EMBL/GenBank/DDBJ databases">
        <authorList>
            <person name="Feng H."/>
        </authorList>
    </citation>
    <scope>NUCLEOTIDE SEQUENCE [LARGE SCALE GENOMIC DNA]</scope>
    <source>
        <strain evidence="10">Gsoil 114</strain>
    </source>
</reference>
<gene>
    <name evidence="10" type="ORF">G4D61_04290</name>
    <name evidence="9" type="ORF">NG54_02845</name>
</gene>
<comment type="catalytic activity">
    <reaction evidence="5">
        <text>The enzyme shows specific recognition of a C-terminal tripeptide, Xaa-Yaa-Zaa, in which Xaa is preferably Ala or Leu, Yaa is preferably Ala or Tyr, and Zaa is preferably Ala, but then cleaves at a variable distance from the C-terminus. A typical cleavage is -Ala-Ala-|-Arg-Ala-Ala-Lys-Glu-Asn-Tyr-Ala-Leu-Ala-Ala.</text>
        <dbReference type="EC" id="3.4.21.102"/>
    </reaction>
</comment>
<dbReference type="InterPro" id="IPR036034">
    <property type="entry name" value="PDZ_sf"/>
</dbReference>
<dbReference type="EMBL" id="JAAIWK010000004">
    <property type="protein sequence ID" value="NEY19187.1"/>
    <property type="molecule type" value="Genomic_DNA"/>
</dbReference>
<dbReference type="RefSeq" id="WP_025727163.1">
    <property type="nucleotide sequence ID" value="NZ_JAAIWK010000004.1"/>
</dbReference>
<evidence type="ECO:0000313" key="11">
    <source>
        <dbReference type="Proteomes" id="UP000030588"/>
    </source>
</evidence>
<dbReference type="InterPro" id="IPR029045">
    <property type="entry name" value="ClpP/crotonase-like_dom_sf"/>
</dbReference>
<dbReference type="Proteomes" id="UP000476934">
    <property type="component" value="Unassembled WGS sequence"/>
</dbReference>
<evidence type="ECO:0000256" key="1">
    <source>
        <dbReference type="ARBA" id="ARBA00009179"/>
    </source>
</evidence>
<evidence type="ECO:0000256" key="4">
    <source>
        <dbReference type="ARBA" id="ARBA00022825"/>
    </source>
</evidence>
<dbReference type="GO" id="GO:0004252">
    <property type="term" value="F:serine-type endopeptidase activity"/>
    <property type="evidence" value="ECO:0007669"/>
    <property type="project" value="UniProtKB-EC"/>
</dbReference>
<evidence type="ECO:0000259" key="8">
    <source>
        <dbReference type="PROSITE" id="PS50106"/>
    </source>
</evidence>
<comment type="similarity">
    <text evidence="1 7">Belongs to the peptidase S41A family.</text>
</comment>
<evidence type="ECO:0000256" key="7">
    <source>
        <dbReference type="RuleBase" id="RU004404"/>
    </source>
</evidence>
<dbReference type="GO" id="GO:0006508">
    <property type="term" value="P:proteolysis"/>
    <property type="evidence" value="ECO:0007669"/>
    <property type="project" value="UniProtKB-KW"/>
</dbReference>
<dbReference type="Pfam" id="PF22694">
    <property type="entry name" value="CtpB_N-like"/>
    <property type="match status" value="1"/>
</dbReference>
<dbReference type="FunFam" id="3.30.750.44:FF:000001">
    <property type="entry name" value="S41 family peptidase"/>
    <property type="match status" value="1"/>
</dbReference>
<keyword evidence="12" id="KW-1185">Reference proteome</keyword>
<organism evidence="9 11">
    <name type="scientific">Heyndrickxia ginsengihumi</name>
    <dbReference type="NCBI Taxonomy" id="363870"/>
    <lineage>
        <taxon>Bacteria</taxon>
        <taxon>Bacillati</taxon>
        <taxon>Bacillota</taxon>
        <taxon>Bacilli</taxon>
        <taxon>Bacillales</taxon>
        <taxon>Bacillaceae</taxon>
        <taxon>Heyndrickxia</taxon>
    </lineage>
</organism>
<dbReference type="PROSITE" id="PS50106">
    <property type="entry name" value="PDZ"/>
    <property type="match status" value="1"/>
</dbReference>
<dbReference type="FunFam" id="2.30.42.10:FF:000063">
    <property type="entry name" value="Peptidase, S41 family"/>
    <property type="match status" value="1"/>
</dbReference>
<dbReference type="SUPFAM" id="SSF50156">
    <property type="entry name" value="PDZ domain-like"/>
    <property type="match status" value="1"/>
</dbReference>
<feature type="domain" description="PDZ" evidence="8">
    <location>
        <begin position="93"/>
        <end position="169"/>
    </location>
</feature>
<dbReference type="Gene3D" id="1.10.101.10">
    <property type="entry name" value="PGBD-like superfamily/PGBD"/>
    <property type="match status" value="1"/>
</dbReference>
<dbReference type="SMART" id="SM00245">
    <property type="entry name" value="TSPc"/>
    <property type="match status" value="1"/>
</dbReference>
<evidence type="ECO:0000256" key="2">
    <source>
        <dbReference type="ARBA" id="ARBA00022670"/>
    </source>
</evidence>
<evidence type="ECO:0000256" key="6">
    <source>
        <dbReference type="ARBA" id="ARBA00066637"/>
    </source>
</evidence>
<accession>A0A0A6Y2E6</accession>
<dbReference type="EC" id="3.4.21.102" evidence="6"/>
<comment type="caution">
    <text evidence="9">The sequence shown here is derived from an EMBL/GenBank/DDBJ whole genome shotgun (WGS) entry which is preliminary data.</text>
</comment>
<sequence length="481" mass="53375">MKRKWLALVISGSLLTGAGSTYVGTKWMEEAHKEPEASQQPQSKSMQMSSEDLTKIAQAYDLIKSQYVQKVNENDLVEGAIQGMVSTLKDPYSVYMDKETASQFNDSLDSSFQGIGTEITKKNGKIMIVSPYKNSPAEKAGLRPGDVISKINGKSTDGLDLYEATTLIRGKKGTAVNLEIIREGSDKRIAVKVKRDDIPLDTVYSDLKYENKKPIGYIDITQFSKNTAEDFNKALSKLEKENMQGLIIDVRGNPGGLLSSVEAILKQFVPEGKPYFQIEERNGHKVQYVSHLKKKKSYPIVVLVDKGSASASEILAAALKEADGYPLIGEKTFGKGTVQEAVPMEDGGTIKLTMFKWLTPDGNWIHHKGIEPTIAVKQPDYFNVHTLNVKKTLSPDMNNDQVKIAQQMLKGLGFVPGREDGYFDLQTENSVKAFQYKKGLKVTGEIDEKTATQLEQAILAAMKKEKNDLQLQVALKYFNKN</sequence>
<evidence type="ECO:0000256" key="5">
    <source>
        <dbReference type="ARBA" id="ARBA00051784"/>
    </source>
</evidence>
<dbReference type="InterPro" id="IPR055210">
    <property type="entry name" value="CtpA/B_N"/>
</dbReference>
<keyword evidence="4 7" id="KW-0720">Serine protease</keyword>
<protein>
    <recommendedName>
        <fullName evidence="6">C-terminal processing peptidase</fullName>
        <ecNumber evidence="6">3.4.21.102</ecNumber>
    </recommendedName>
</protein>
<dbReference type="InterPro" id="IPR001478">
    <property type="entry name" value="PDZ"/>
</dbReference>
<dbReference type="NCBIfam" id="TIGR00225">
    <property type="entry name" value="prc"/>
    <property type="match status" value="1"/>
</dbReference>
<dbReference type="CDD" id="cd06782">
    <property type="entry name" value="cpPDZ_CPP-like"/>
    <property type="match status" value="1"/>
</dbReference>
<proteinExistence type="inferred from homology"/>
<dbReference type="Gene3D" id="2.30.42.10">
    <property type="match status" value="1"/>
</dbReference>